<dbReference type="PROSITE" id="PS50873">
    <property type="entry name" value="PEROXIDASE_4"/>
    <property type="match status" value="1"/>
</dbReference>
<keyword evidence="9" id="KW-0575">Peroxidase</keyword>
<evidence type="ECO:0000259" key="11">
    <source>
        <dbReference type="PROSITE" id="PS50873"/>
    </source>
</evidence>
<evidence type="ECO:0000256" key="6">
    <source>
        <dbReference type="PIRSR" id="PIRSR601621-2"/>
    </source>
</evidence>
<feature type="binding site" evidence="6">
    <location>
        <position position="698"/>
    </location>
    <ligand>
        <name>Ca(2+)</name>
        <dbReference type="ChEBI" id="CHEBI:29108"/>
        <label>1</label>
    </ligand>
</feature>
<feature type="domain" description="Plant heme peroxidase family profile" evidence="11">
    <location>
        <begin position="698"/>
        <end position="917"/>
    </location>
</feature>
<feature type="binding site" evidence="6">
    <location>
        <position position="834"/>
    </location>
    <ligand>
        <name>Ca(2+)</name>
        <dbReference type="ChEBI" id="CHEBI:29108"/>
        <label>2</label>
    </ligand>
</feature>
<dbReference type="PANTHER" id="PTHR13465">
    <property type="entry name" value="UPF0183 PROTEIN"/>
    <property type="match status" value="1"/>
</dbReference>
<dbReference type="InParanoid" id="A0A1V8TNB6"/>
<comment type="similarity">
    <text evidence="1 9">Belongs to the peroxidase family. Ligninase subfamily.</text>
</comment>
<feature type="compositionally biased region" description="Low complexity" evidence="10">
    <location>
        <begin position="297"/>
        <end position="309"/>
    </location>
</feature>
<keyword evidence="9" id="KW-0560">Oxidoreductase</keyword>
<keyword evidence="2 8" id="KW-1015">Disulfide bond</keyword>
<feature type="active site" description="Proton acceptor" evidence="5">
    <location>
        <position position="680"/>
    </location>
</feature>
<sequence>MSVTWNIHPGTGITADEGDETPDASPLSINLGASVQSILSAIKKDDEDRFPAIDLSWSQQDQFGRPIVLSLPKNGLRLQFDGADQRLRLIEITDFTKLSLKYSGSELVKESEGSTSPLFKRVYRLFGASFPGKYMPPVDGKLVGIYVLGWPGVAISFPVEHAVGLQEKDHVALLGSRVTSPADKLAIFEGKTWKDARKQLFVSVISGPRNSALVSRPFDKLPNEIETARINPNEGDVILSRRSPAPPFVLHLNVTTSQDLITELGAPDTKFKMKTPVHDPTANAKKNGARRGSEVKSPPSSYSSTNTDTFDTDFDSADAEDDGDRHHRDTYLCYFSHGMDILVGAADDGHLVVKRVVIHGNLPGSAAFNRHRRLRWTMEFDVDSAVDDRDLHSEAHFEKDIKPELLTAYPDAARDSQTAMGRVINRCWDDNASESSFFLPDQDRSLTDGGDGEQEGKWLGNVRLFQFPGLMFEVGKTGGVVAVVGSQPRQMELLTTLMGVAHEKHALETENAKLKTQIDVLKIMLQSKRSVETILLDCIRGSLLEAMPAHMLLCTQAATQQLIGMTSKFDDDALAASVMAILRENHVGNLFEKMTELTNSDATGIASRLLTGWVAADAGLTHSGYGFVIYARNVKSLNISAVLDSLNNVDYLWSAIASDLRRDFAGCNQLASSAVRFGFHDAAGFSSLNAPYAPASGGADGSLLLNDEEIARREQDPLQGFRRYLLGKWNTYKAQNVSAADFVQVAASIGVRSCPGGPLYKTVVGRVDDANAAPDGNLPDAFGPGSTHDVLISLWADKGINPRELASLMGAHSISRAFAQEANGIRPGSPQDDTPRVWDTTYFNQTQAVNPPRGISRFDSDVNLGRPGTVCGGSFTEFAGNADAWATAFAAAAYKMSIMGIPQSDVDNLVDCTGVLQ</sequence>
<protein>
    <recommendedName>
        <fullName evidence="9">Peroxidase</fullName>
        <ecNumber evidence="9">1.11.1.-</ecNumber>
    </recommendedName>
</protein>
<dbReference type="PRINTS" id="PR00458">
    <property type="entry name" value="PEROXIDASE"/>
</dbReference>
<dbReference type="EMBL" id="NAJO01000004">
    <property type="protein sequence ID" value="OQO12867.1"/>
    <property type="molecule type" value="Genomic_DNA"/>
</dbReference>
<evidence type="ECO:0000256" key="2">
    <source>
        <dbReference type="ARBA" id="ARBA00023157"/>
    </source>
</evidence>
<dbReference type="GO" id="GO:0020037">
    <property type="term" value="F:heme binding"/>
    <property type="evidence" value="ECO:0007669"/>
    <property type="project" value="UniProtKB-UniRule"/>
</dbReference>
<organism evidence="12 13">
    <name type="scientific">Cryoendolithus antarcticus</name>
    <dbReference type="NCBI Taxonomy" id="1507870"/>
    <lineage>
        <taxon>Eukaryota</taxon>
        <taxon>Fungi</taxon>
        <taxon>Dikarya</taxon>
        <taxon>Ascomycota</taxon>
        <taxon>Pezizomycotina</taxon>
        <taxon>Dothideomycetes</taxon>
        <taxon>Dothideomycetidae</taxon>
        <taxon>Cladosporiales</taxon>
        <taxon>Cladosporiaceae</taxon>
        <taxon>Cryoendolithus</taxon>
    </lineage>
</organism>
<feature type="binding site" description="axial binding residue" evidence="6">
    <location>
        <position position="812"/>
    </location>
    <ligand>
        <name>heme b</name>
        <dbReference type="ChEBI" id="CHEBI:60344"/>
    </ligand>
    <ligandPart>
        <name>Fe</name>
        <dbReference type="ChEBI" id="CHEBI:18248"/>
    </ligandPart>
</feature>
<evidence type="ECO:0000256" key="4">
    <source>
        <dbReference type="ARBA" id="ARBA00024339"/>
    </source>
</evidence>
<reference evidence="13" key="1">
    <citation type="submission" date="2017-03" db="EMBL/GenBank/DDBJ databases">
        <title>Genomes of endolithic fungi from Antarctica.</title>
        <authorList>
            <person name="Coleine C."/>
            <person name="Masonjones S."/>
            <person name="Stajich J.E."/>
        </authorList>
    </citation>
    <scope>NUCLEOTIDE SEQUENCE [LARGE SCALE GENOMIC DNA]</scope>
    <source>
        <strain evidence="13">CCFEE 5527</strain>
    </source>
</reference>
<keyword evidence="3" id="KW-0325">Glycoprotein</keyword>
<comment type="cofactor">
    <cofactor evidence="6">
        <name>heme b</name>
        <dbReference type="ChEBI" id="CHEBI:60344"/>
    </cofactor>
    <text evidence="6">Binds 1 heme b (iron(II)-protoporphyrin IX) group per subunit.</text>
</comment>
<dbReference type="Pfam" id="PF03676">
    <property type="entry name" value="PHAF1"/>
    <property type="match status" value="2"/>
</dbReference>
<dbReference type="GO" id="GO:0004601">
    <property type="term" value="F:peroxidase activity"/>
    <property type="evidence" value="ECO:0007669"/>
    <property type="project" value="UniProtKB-KW"/>
</dbReference>
<comment type="caution">
    <text evidence="12">The sequence shown here is derived from an EMBL/GenBank/DDBJ whole genome shotgun (WGS) entry which is preliminary data.</text>
</comment>
<dbReference type="Pfam" id="PF00141">
    <property type="entry name" value="peroxidase"/>
    <property type="match status" value="1"/>
</dbReference>
<comment type="cofactor">
    <cofactor evidence="6 9">
        <name>Ca(2+)</name>
        <dbReference type="ChEBI" id="CHEBI:29108"/>
    </cofactor>
    <text evidence="6 9">Binds 2 calcium ions per subunit.</text>
</comment>
<evidence type="ECO:0000256" key="9">
    <source>
        <dbReference type="RuleBase" id="RU363051"/>
    </source>
</evidence>
<dbReference type="SUPFAM" id="SSF48113">
    <property type="entry name" value="Heme-dependent peroxidases"/>
    <property type="match status" value="1"/>
</dbReference>
<feature type="binding site" evidence="6">
    <location>
        <position position="839"/>
    </location>
    <ligand>
        <name>Ca(2+)</name>
        <dbReference type="ChEBI" id="CHEBI:29108"/>
        <label>2</label>
    </ligand>
</feature>
<feature type="site" description="Transition state stabilizer" evidence="7">
    <location>
        <position position="676"/>
    </location>
</feature>
<proteinExistence type="inferred from homology"/>
<dbReference type="InterPro" id="IPR005373">
    <property type="entry name" value="PHAF1"/>
</dbReference>
<feature type="binding site" evidence="6">
    <location>
        <position position="813"/>
    </location>
    <ligand>
        <name>Ca(2+)</name>
        <dbReference type="ChEBI" id="CHEBI:29108"/>
        <label>2</label>
    </ligand>
</feature>
<feature type="binding site" evidence="6">
    <location>
        <position position="681"/>
    </location>
    <ligand>
        <name>Ca(2+)</name>
        <dbReference type="ChEBI" id="CHEBI:29108"/>
        <label>1</label>
    </ligand>
</feature>
<keyword evidence="6 9" id="KW-0479">Metal-binding</keyword>
<accession>A0A1V8TNB6</accession>
<evidence type="ECO:0000256" key="1">
    <source>
        <dbReference type="ARBA" id="ARBA00006089"/>
    </source>
</evidence>
<comment type="similarity">
    <text evidence="4">Belongs to the PHAF1 family.</text>
</comment>
<dbReference type="GO" id="GO:0006979">
    <property type="term" value="P:response to oxidative stress"/>
    <property type="evidence" value="ECO:0007669"/>
    <property type="project" value="InterPro"/>
</dbReference>
<dbReference type="EC" id="1.11.1.-" evidence="9"/>
<dbReference type="Proteomes" id="UP000192596">
    <property type="component" value="Unassembled WGS sequence"/>
</dbReference>
<dbReference type="InterPro" id="IPR010255">
    <property type="entry name" value="Haem_peroxidase_sf"/>
</dbReference>
<dbReference type="PANTHER" id="PTHR13465:SF2">
    <property type="entry name" value="PHAGOSOME ASSEMBLY FACTOR 1"/>
    <property type="match status" value="1"/>
</dbReference>
<feature type="binding site" evidence="6">
    <location>
        <position position="702"/>
    </location>
    <ligand>
        <name>Ca(2+)</name>
        <dbReference type="ChEBI" id="CHEBI:29108"/>
        <label>1</label>
    </ligand>
</feature>
<feature type="binding site" evidence="6">
    <location>
        <position position="832"/>
    </location>
    <ligand>
        <name>Ca(2+)</name>
        <dbReference type="ChEBI" id="CHEBI:29108"/>
        <label>2</label>
    </ligand>
</feature>
<dbReference type="OrthoDB" id="411211at2759"/>
<keyword evidence="6" id="KW-0408">Iron</keyword>
<dbReference type="InterPro" id="IPR019793">
    <property type="entry name" value="Peroxidases_heam-ligand_BS"/>
</dbReference>
<dbReference type="GO" id="GO:0046872">
    <property type="term" value="F:metal ion binding"/>
    <property type="evidence" value="ECO:0007669"/>
    <property type="project" value="UniProtKB-UniRule"/>
</dbReference>
<dbReference type="InterPro" id="IPR039156">
    <property type="entry name" value="PHAF1/BROMI"/>
</dbReference>
<dbReference type="GO" id="GO:0005802">
    <property type="term" value="C:trans-Golgi network"/>
    <property type="evidence" value="ECO:0007669"/>
    <property type="project" value="TreeGrafter"/>
</dbReference>
<feature type="binding site" evidence="6">
    <location>
        <position position="700"/>
    </location>
    <ligand>
        <name>Ca(2+)</name>
        <dbReference type="ChEBI" id="CHEBI:29108"/>
        <label>1</label>
    </ligand>
</feature>
<evidence type="ECO:0000256" key="10">
    <source>
        <dbReference type="SAM" id="MobiDB-lite"/>
    </source>
</evidence>
<feature type="region of interest" description="Disordered" evidence="10">
    <location>
        <begin position="270"/>
        <end position="324"/>
    </location>
</feature>
<evidence type="ECO:0000313" key="12">
    <source>
        <dbReference type="EMBL" id="OQO12867.1"/>
    </source>
</evidence>
<dbReference type="Gene3D" id="1.10.520.10">
    <property type="match status" value="1"/>
</dbReference>
<evidence type="ECO:0000256" key="7">
    <source>
        <dbReference type="PIRSR" id="PIRSR601621-3"/>
    </source>
</evidence>
<dbReference type="InterPro" id="IPR002016">
    <property type="entry name" value="Haem_peroxidase"/>
</dbReference>
<evidence type="ECO:0000256" key="5">
    <source>
        <dbReference type="PIRSR" id="PIRSR601621-1"/>
    </source>
</evidence>
<keyword evidence="13" id="KW-1185">Reference proteome</keyword>
<dbReference type="AlphaFoldDB" id="A0A1V8TNB6"/>
<keyword evidence="6" id="KW-0349">Heme</keyword>
<name>A0A1V8TNB6_9PEZI</name>
<dbReference type="PROSITE" id="PS00435">
    <property type="entry name" value="PEROXIDASE_1"/>
    <property type="match status" value="1"/>
</dbReference>
<feature type="compositionally biased region" description="Acidic residues" evidence="10">
    <location>
        <begin position="310"/>
        <end position="322"/>
    </location>
</feature>
<dbReference type="PRINTS" id="PR00462">
    <property type="entry name" value="LIGNINASE"/>
</dbReference>
<evidence type="ECO:0000313" key="13">
    <source>
        <dbReference type="Proteomes" id="UP000192596"/>
    </source>
</evidence>
<feature type="disulfide bond" evidence="8">
    <location>
        <begin position="667"/>
        <end position="754"/>
    </location>
</feature>
<gene>
    <name evidence="12" type="ORF">B0A48_02331</name>
</gene>
<dbReference type="GO" id="GO:0043001">
    <property type="term" value="P:Golgi to plasma membrane protein transport"/>
    <property type="evidence" value="ECO:0007669"/>
    <property type="project" value="TreeGrafter"/>
</dbReference>
<dbReference type="InterPro" id="IPR001621">
    <property type="entry name" value="Ligninase"/>
</dbReference>
<dbReference type="Gene3D" id="1.10.420.10">
    <property type="entry name" value="Peroxidase, domain 2"/>
    <property type="match status" value="1"/>
</dbReference>
<evidence type="ECO:0000256" key="8">
    <source>
        <dbReference type="PIRSR" id="PIRSR601621-4"/>
    </source>
</evidence>
<keyword evidence="6 9" id="KW-0106">Calcium</keyword>
<feature type="region of interest" description="Disordered" evidence="10">
    <location>
        <begin position="1"/>
        <end position="23"/>
    </location>
</feature>
<evidence type="ECO:0000256" key="3">
    <source>
        <dbReference type="ARBA" id="ARBA00023180"/>
    </source>
</evidence>